<evidence type="ECO:0000256" key="5">
    <source>
        <dbReference type="ARBA" id="ARBA00022553"/>
    </source>
</evidence>
<evidence type="ECO:0000313" key="14">
    <source>
        <dbReference type="Proteomes" id="UP000221168"/>
    </source>
</evidence>
<evidence type="ECO:0000256" key="8">
    <source>
        <dbReference type="ARBA" id="ARBA00022777"/>
    </source>
</evidence>
<keyword evidence="14" id="KW-1185">Reference proteome</keyword>
<keyword evidence="9" id="KW-0067">ATP-binding</keyword>
<dbReference type="InterPro" id="IPR004358">
    <property type="entry name" value="Sig_transdc_His_kin-like_C"/>
</dbReference>
<evidence type="ECO:0000256" key="3">
    <source>
        <dbReference type="ARBA" id="ARBA00012438"/>
    </source>
</evidence>
<evidence type="ECO:0000256" key="6">
    <source>
        <dbReference type="ARBA" id="ARBA00022679"/>
    </source>
</evidence>
<dbReference type="SUPFAM" id="SSF47384">
    <property type="entry name" value="Homodimeric domain of signal transducing histidine kinase"/>
    <property type="match status" value="1"/>
</dbReference>
<feature type="transmembrane region" description="Helical" evidence="10">
    <location>
        <begin position="248"/>
        <end position="269"/>
    </location>
</feature>
<dbReference type="InterPro" id="IPR036890">
    <property type="entry name" value="HATPase_C_sf"/>
</dbReference>
<dbReference type="InterPro" id="IPR003594">
    <property type="entry name" value="HATPase_dom"/>
</dbReference>
<feature type="transmembrane region" description="Helical" evidence="10">
    <location>
        <begin position="338"/>
        <end position="359"/>
    </location>
</feature>
<evidence type="ECO:0000256" key="7">
    <source>
        <dbReference type="ARBA" id="ARBA00022741"/>
    </source>
</evidence>
<dbReference type="InterPro" id="IPR036097">
    <property type="entry name" value="HisK_dim/P_sf"/>
</dbReference>
<dbReference type="PROSITE" id="PS50109">
    <property type="entry name" value="HIS_KIN"/>
    <property type="match status" value="1"/>
</dbReference>
<evidence type="ECO:0000256" key="4">
    <source>
        <dbReference type="ARBA" id="ARBA00022475"/>
    </source>
</evidence>
<feature type="transmembrane region" description="Helical" evidence="10">
    <location>
        <begin position="221"/>
        <end position="242"/>
    </location>
</feature>
<evidence type="ECO:0000313" key="13">
    <source>
        <dbReference type="EMBL" id="PHP65981.1"/>
    </source>
</evidence>
<accession>A0A2G1QKI8</accession>
<keyword evidence="11" id="KW-0732">Signal</keyword>
<dbReference type="GO" id="GO:0000155">
    <property type="term" value="F:phosphorelay sensor kinase activity"/>
    <property type="evidence" value="ECO:0007669"/>
    <property type="project" value="InterPro"/>
</dbReference>
<keyword evidence="6" id="KW-0808">Transferase</keyword>
<sequence>MLIALAVFGRAAVAAAADAPGIVQLKPSMAYSELSDHLVFRLEDEGGLASAYRAYLAGGFTPDLATAAKDQVPYQPVWAAVEITNDTPDDGRTGDSWFLTSQVYGLVGLDVSVVRHGGPTEEVLSYSARRAFQADQFAGTRLRSAAIVLAPDETATLMLKMVFGPVRQAAFRLETAGELQSRTFLSGVLSAVYYAFALSSILFFLGFVLSMGSLSGVGYGVALILGLSFLAYLDGFFFRFVYPDHPDLHLKVGLFLLLACAGTGTFVAGRSVSEEKGNNRTALILKALAAIPFLAIALIGLVPPEILANLSYGLMVMMFAANVVAASHWRGIEGRWRTVIHALFPASLAFCLVLVVLYASGWLGAVLDPGLLVKAFFGVIALWVILGNTASIVDLRRQHAATMAREIDALRREADANRERMRAQDQYMKARDLAALRQQQLVTASHDLKQPLASLRMTVDTLARDSDPAVRAQLNEAFDYMRSLSTEYLAATGPERDEDAADTRDADEADDATIEIYPLSLVFETVARMFRDEAVSKGIDLRVVPTSAQSAVPFMAVMRIVSNLVSNAVKHTDRGAVLIGARHRQGRTGICIADQGAGMSREQLARFRKAYVKGDQSRGHGLGLSIAFDLAGTHGLVLDASSVPGCGTIFHLWLPIPAGMQSEAQAS</sequence>
<dbReference type="CDD" id="cd00082">
    <property type="entry name" value="HisKA"/>
    <property type="match status" value="1"/>
</dbReference>
<evidence type="ECO:0000259" key="12">
    <source>
        <dbReference type="PROSITE" id="PS50109"/>
    </source>
</evidence>
<keyword evidence="4" id="KW-1003">Cell membrane</keyword>
<dbReference type="InterPro" id="IPR003661">
    <property type="entry name" value="HisK_dim/P_dom"/>
</dbReference>
<gene>
    <name evidence="13" type="ORF">CSC94_16845</name>
</gene>
<dbReference type="SUPFAM" id="SSF55874">
    <property type="entry name" value="ATPase domain of HSP90 chaperone/DNA topoisomerase II/histidine kinase"/>
    <property type="match status" value="1"/>
</dbReference>
<dbReference type="GO" id="GO:0005886">
    <property type="term" value="C:plasma membrane"/>
    <property type="evidence" value="ECO:0007669"/>
    <property type="project" value="UniProtKB-SubCell"/>
</dbReference>
<keyword evidence="10" id="KW-0472">Membrane</keyword>
<evidence type="ECO:0000256" key="2">
    <source>
        <dbReference type="ARBA" id="ARBA00004651"/>
    </source>
</evidence>
<dbReference type="InterPro" id="IPR005467">
    <property type="entry name" value="His_kinase_dom"/>
</dbReference>
<dbReference type="EC" id="2.7.13.3" evidence="3"/>
<evidence type="ECO:0000256" key="1">
    <source>
        <dbReference type="ARBA" id="ARBA00000085"/>
    </source>
</evidence>
<dbReference type="SMART" id="SM00387">
    <property type="entry name" value="HATPase_c"/>
    <property type="match status" value="1"/>
</dbReference>
<dbReference type="PRINTS" id="PR00344">
    <property type="entry name" value="BCTRLSENSOR"/>
</dbReference>
<evidence type="ECO:0000256" key="10">
    <source>
        <dbReference type="SAM" id="Phobius"/>
    </source>
</evidence>
<feature type="transmembrane region" description="Helical" evidence="10">
    <location>
        <begin position="306"/>
        <end position="326"/>
    </location>
</feature>
<keyword evidence="7" id="KW-0547">Nucleotide-binding</keyword>
<dbReference type="Proteomes" id="UP000221168">
    <property type="component" value="Unassembled WGS sequence"/>
</dbReference>
<dbReference type="PANTHER" id="PTHR44936:SF10">
    <property type="entry name" value="SENSOR PROTEIN RSTB"/>
    <property type="match status" value="1"/>
</dbReference>
<proteinExistence type="predicted"/>
<keyword evidence="10" id="KW-1133">Transmembrane helix</keyword>
<comment type="catalytic activity">
    <reaction evidence="1">
        <text>ATP + protein L-histidine = ADP + protein N-phospho-L-histidine.</text>
        <dbReference type="EC" id="2.7.13.3"/>
    </reaction>
</comment>
<feature type="transmembrane region" description="Helical" evidence="10">
    <location>
        <begin position="281"/>
        <end position="300"/>
    </location>
</feature>
<dbReference type="Gene3D" id="3.30.565.10">
    <property type="entry name" value="Histidine kinase-like ATPase, C-terminal domain"/>
    <property type="match status" value="1"/>
</dbReference>
<feature type="signal peptide" evidence="11">
    <location>
        <begin position="1"/>
        <end position="16"/>
    </location>
</feature>
<dbReference type="GO" id="GO:0005524">
    <property type="term" value="F:ATP binding"/>
    <property type="evidence" value="ECO:0007669"/>
    <property type="project" value="UniProtKB-KW"/>
</dbReference>
<organism evidence="13 14">
    <name type="scientific">Zhengella mangrovi</name>
    <dbReference type="NCBI Taxonomy" id="1982044"/>
    <lineage>
        <taxon>Bacteria</taxon>
        <taxon>Pseudomonadati</taxon>
        <taxon>Pseudomonadota</taxon>
        <taxon>Alphaproteobacteria</taxon>
        <taxon>Hyphomicrobiales</taxon>
        <taxon>Notoacmeibacteraceae</taxon>
        <taxon>Zhengella</taxon>
    </lineage>
</organism>
<keyword evidence="5" id="KW-0597">Phosphoprotein</keyword>
<protein>
    <recommendedName>
        <fullName evidence="3">histidine kinase</fullName>
        <ecNumber evidence="3">2.7.13.3</ecNumber>
    </recommendedName>
</protein>
<feature type="chain" id="PRO_5013659530" description="histidine kinase" evidence="11">
    <location>
        <begin position="17"/>
        <end position="667"/>
    </location>
</feature>
<keyword evidence="8" id="KW-0418">Kinase</keyword>
<comment type="caution">
    <text evidence="13">The sequence shown here is derived from an EMBL/GenBank/DDBJ whole genome shotgun (WGS) entry which is preliminary data.</text>
</comment>
<name>A0A2G1QKI8_9HYPH</name>
<dbReference type="EMBL" id="PDVP01000011">
    <property type="protein sequence ID" value="PHP65981.1"/>
    <property type="molecule type" value="Genomic_DNA"/>
</dbReference>
<dbReference type="Gene3D" id="1.10.287.130">
    <property type="match status" value="1"/>
</dbReference>
<dbReference type="Pfam" id="PF02518">
    <property type="entry name" value="HATPase_c"/>
    <property type="match status" value="1"/>
</dbReference>
<keyword evidence="10" id="KW-0812">Transmembrane</keyword>
<reference evidence="13 14" key="1">
    <citation type="submission" date="2017-10" db="EMBL/GenBank/DDBJ databases">
        <title>Sedimentibacterium mangrovi gen. nov., sp. nov., a novel member of family Phyllobacteriacea isolated from mangrove sediment.</title>
        <authorList>
            <person name="Liao H."/>
            <person name="Tian Y."/>
        </authorList>
    </citation>
    <scope>NUCLEOTIDE SEQUENCE [LARGE SCALE GENOMIC DNA]</scope>
    <source>
        <strain evidence="13 14">X9-2-2</strain>
    </source>
</reference>
<comment type="subcellular location">
    <subcellularLocation>
        <location evidence="2">Cell membrane</location>
        <topology evidence="2">Multi-pass membrane protein</topology>
    </subcellularLocation>
</comment>
<feature type="transmembrane region" description="Helical" evidence="10">
    <location>
        <begin position="191"/>
        <end position="209"/>
    </location>
</feature>
<feature type="domain" description="Histidine kinase" evidence="12">
    <location>
        <begin position="443"/>
        <end position="658"/>
    </location>
</feature>
<dbReference type="InterPro" id="IPR050980">
    <property type="entry name" value="2C_sensor_his_kinase"/>
</dbReference>
<evidence type="ECO:0000256" key="11">
    <source>
        <dbReference type="SAM" id="SignalP"/>
    </source>
</evidence>
<dbReference type="AlphaFoldDB" id="A0A2G1QKI8"/>
<evidence type="ECO:0000256" key="9">
    <source>
        <dbReference type="ARBA" id="ARBA00022840"/>
    </source>
</evidence>
<feature type="transmembrane region" description="Helical" evidence="10">
    <location>
        <begin position="371"/>
        <end position="393"/>
    </location>
</feature>
<dbReference type="PANTHER" id="PTHR44936">
    <property type="entry name" value="SENSOR PROTEIN CREC"/>
    <property type="match status" value="1"/>
</dbReference>